<evidence type="ECO:0000313" key="4">
    <source>
        <dbReference type="Proteomes" id="UP000076552"/>
    </source>
</evidence>
<reference evidence="3 4" key="1">
    <citation type="submission" date="2015-06" db="EMBL/GenBank/DDBJ databases">
        <title>Survival trade-offs in plant roots during colonization by closely related pathogenic and mutualistic fungi.</title>
        <authorList>
            <person name="Hacquard S."/>
            <person name="Kracher B."/>
            <person name="Hiruma K."/>
            <person name="Weinman A."/>
            <person name="Muench P."/>
            <person name="Garrido Oter R."/>
            <person name="Ver Loren van Themaat E."/>
            <person name="Dallerey J.-F."/>
            <person name="Damm U."/>
            <person name="Henrissat B."/>
            <person name="Lespinet O."/>
            <person name="Thon M."/>
            <person name="Kemen E."/>
            <person name="McHardy A.C."/>
            <person name="Schulze-Lefert P."/>
            <person name="O'Connell R.J."/>
        </authorList>
    </citation>
    <scope>NUCLEOTIDE SEQUENCE [LARGE SCALE GENOMIC DNA]</scope>
    <source>
        <strain evidence="3 4">0861</strain>
    </source>
</reference>
<comment type="caution">
    <text evidence="3">The sequence shown here is derived from an EMBL/GenBank/DDBJ whole genome shotgun (WGS) entry which is preliminary data.</text>
</comment>
<feature type="region of interest" description="Disordered" evidence="1">
    <location>
        <begin position="315"/>
        <end position="336"/>
    </location>
</feature>
<evidence type="ECO:0000256" key="2">
    <source>
        <dbReference type="SAM" id="Phobius"/>
    </source>
</evidence>
<feature type="transmembrane region" description="Helical" evidence="2">
    <location>
        <begin position="207"/>
        <end position="229"/>
    </location>
</feature>
<dbReference type="Proteomes" id="UP000076552">
    <property type="component" value="Unassembled WGS sequence"/>
</dbReference>
<keyword evidence="4" id="KW-1185">Reference proteome</keyword>
<dbReference type="STRING" id="708197.A0A166VW11"/>
<dbReference type="AlphaFoldDB" id="A0A166VW11"/>
<proteinExistence type="predicted"/>
<accession>A0A166VW11</accession>
<keyword evidence="2" id="KW-0812">Transmembrane</keyword>
<sequence length="336" mass="35950">MWFFWSPLRRLSTRDYCDGVDGKAFWPGTGDTYYQGSSLLASWFSGKASNYANTSTALWNVWLQDAKYDEKANEGAKPFKSIIYTYHAVTARNFTFNIEGENWLWTPTDVCNQTVVSCIWTVPRDFEGTGNYVVVAVREAAVTTSASTATSGPFTIIASSEPSASATATPNSSITGTGASSTNVLPVETAMASSAANNGNKISAGAVAGFACGSLVIFVGLAGLVWFCLRKRRNKKLAAAALARAAGENEGYRKPELDGQSVVTREKKIGAELDSKLVHVAELDSHQLCEKSGVPAVSKMERSNVNVNEISMAELGTEWPAGGHGGGEPRSELESK</sequence>
<feature type="compositionally biased region" description="Basic and acidic residues" evidence="1">
    <location>
        <begin position="327"/>
        <end position="336"/>
    </location>
</feature>
<name>A0A166VW11_9PEZI</name>
<gene>
    <name evidence="3" type="ORF">CT0861_04689</name>
</gene>
<dbReference type="EMBL" id="LFIV01000027">
    <property type="protein sequence ID" value="KZL75016.1"/>
    <property type="molecule type" value="Genomic_DNA"/>
</dbReference>
<organism evidence="3 4">
    <name type="scientific">Colletotrichum tofieldiae</name>
    <dbReference type="NCBI Taxonomy" id="708197"/>
    <lineage>
        <taxon>Eukaryota</taxon>
        <taxon>Fungi</taxon>
        <taxon>Dikarya</taxon>
        <taxon>Ascomycota</taxon>
        <taxon>Pezizomycotina</taxon>
        <taxon>Sordariomycetes</taxon>
        <taxon>Hypocreomycetidae</taxon>
        <taxon>Glomerellales</taxon>
        <taxon>Glomerellaceae</taxon>
        <taxon>Colletotrichum</taxon>
        <taxon>Colletotrichum spaethianum species complex</taxon>
    </lineage>
</organism>
<protein>
    <submittedName>
        <fullName evidence="3">Uncharacterized protein</fullName>
    </submittedName>
</protein>
<keyword evidence="2" id="KW-1133">Transmembrane helix</keyword>
<evidence type="ECO:0000313" key="3">
    <source>
        <dbReference type="EMBL" id="KZL75016.1"/>
    </source>
</evidence>
<keyword evidence="2" id="KW-0472">Membrane</keyword>
<evidence type="ECO:0000256" key="1">
    <source>
        <dbReference type="SAM" id="MobiDB-lite"/>
    </source>
</evidence>